<dbReference type="AlphaFoldDB" id="T0YTH2"/>
<dbReference type="InterPro" id="IPR001296">
    <property type="entry name" value="Glyco_trans_1"/>
</dbReference>
<comment type="caution">
    <text evidence="2">The sequence shown here is derived from an EMBL/GenBank/DDBJ whole genome shotgun (WGS) entry which is preliminary data.</text>
</comment>
<gene>
    <name evidence="2" type="ORF">B2A_11306</name>
</gene>
<keyword evidence="2" id="KW-0808">Transferase</keyword>
<dbReference type="EMBL" id="AUZZ01008153">
    <property type="protein sequence ID" value="EQD38891.1"/>
    <property type="molecule type" value="Genomic_DNA"/>
</dbReference>
<dbReference type="Gene3D" id="3.40.50.2000">
    <property type="entry name" value="Glycogen Phosphorylase B"/>
    <property type="match status" value="1"/>
</dbReference>
<protein>
    <submittedName>
        <fullName evidence="2">Glycosyl transferase, group 1 domain protein</fullName>
        <ecNumber evidence="2">2.4.-.-</ecNumber>
    </submittedName>
</protein>
<dbReference type="Pfam" id="PF00534">
    <property type="entry name" value="Glycos_transf_1"/>
    <property type="match status" value="1"/>
</dbReference>
<reference evidence="2" key="2">
    <citation type="journal article" date="2014" name="ISME J.">
        <title>Microbial stratification in low pH oxic and suboxic macroscopic growths along an acid mine drainage.</title>
        <authorList>
            <person name="Mendez-Garcia C."/>
            <person name="Mesa V."/>
            <person name="Sprenger R.R."/>
            <person name="Richter M."/>
            <person name="Diez M.S."/>
            <person name="Solano J."/>
            <person name="Bargiela R."/>
            <person name="Golyshina O.V."/>
            <person name="Manteca A."/>
            <person name="Ramos J.L."/>
            <person name="Gallego J.R."/>
            <person name="Llorente I."/>
            <person name="Martins Dos Santos V.A."/>
            <person name="Jensen O.N."/>
            <person name="Pelaez A.I."/>
            <person name="Sanchez J."/>
            <person name="Ferrer M."/>
        </authorList>
    </citation>
    <scope>NUCLEOTIDE SEQUENCE</scope>
</reference>
<feature type="non-terminal residue" evidence="2">
    <location>
        <position position="1"/>
    </location>
</feature>
<feature type="domain" description="Glycosyl transferase family 1" evidence="1">
    <location>
        <begin position="2"/>
        <end position="104"/>
    </location>
</feature>
<reference evidence="2" key="1">
    <citation type="submission" date="2013-08" db="EMBL/GenBank/DDBJ databases">
        <authorList>
            <person name="Mendez C."/>
            <person name="Richter M."/>
            <person name="Ferrer M."/>
            <person name="Sanchez J."/>
        </authorList>
    </citation>
    <scope>NUCLEOTIDE SEQUENCE</scope>
</reference>
<accession>T0YTH2</accession>
<dbReference type="SUPFAM" id="SSF53756">
    <property type="entry name" value="UDP-Glycosyltransferase/glycogen phosphorylase"/>
    <property type="match status" value="1"/>
</dbReference>
<sequence>RERGLERRFTLLGDRSDVAQVLSGCDIAVHASSGEVGLCLAILEFMATGLALAVTDEPSVSRIIEPGITGITFEHGNVSALAESLRALAADPALRRRLGQSARKAIESQYHIQDTIASVTNAVKSTLSC</sequence>
<dbReference type="GO" id="GO:0016757">
    <property type="term" value="F:glycosyltransferase activity"/>
    <property type="evidence" value="ECO:0007669"/>
    <property type="project" value="UniProtKB-KW"/>
</dbReference>
<name>T0YTH2_9ZZZZ</name>
<evidence type="ECO:0000259" key="1">
    <source>
        <dbReference type="Pfam" id="PF00534"/>
    </source>
</evidence>
<keyword evidence="2" id="KW-0328">Glycosyltransferase</keyword>
<proteinExistence type="predicted"/>
<organism evidence="2">
    <name type="scientific">mine drainage metagenome</name>
    <dbReference type="NCBI Taxonomy" id="410659"/>
    <lineage>
        <taxon>unclassified sequences</taxon>
        <taxon>metagenomes</taxon>
        <taxon>ecological metagenomes</taxon>
    </lineage>
</organism>
<evidence type="ECO:0000313" key="2">
    <source>
        <dbReference type="EMBL" id="EQD38891.1"/>
    </source>
</evidence>
<dbReference type="PANTHER" id="PTHR12526">
    <property type="entry name" value="GLYCOSYLTRANSFERASE"/>
    <property type="match status" value="1"/>
</dbReference>
<dbReference type="EC" id="2.4.-.-" evidence="2"/>